<keyword evidence="1" id="KW-0808">Transferase</keyword>
<accession>A0AAN2PKB5</accession>
<dbReference type="CDD" id="cd04301">
    <property type="entry name" value="NAT_SF"/>
    <property type="match status" value="1"/>
</dbReference>
<feature type="domain" description="N-acetyltransferase" evidence="3">
    <location>
        <begin position="36"/>
        <end position="199"/>
    </location>
</feature>
<protein>
    <submittedName>
        <fullName evidence="4">GCN5-like N-acetyltransferase</fullName>
    </submittedName>
</protein>
<evidence type="ECO:0000313" key="4">
    <source>
        <dbReference type="EMBL" id="CEG34245.1"/>
    </source>
</evidence>
<dbReference type="Pfam" id="PF00583">
    <property type="entry name" value="Acetyltransf_1"/>
    <property type="match status" value="1"/>
</dbReference>
<evidence type="ECO:0000259" key="3">
    <source>
        <dbReference type="PROSITE" id="PS51186"/>
    </source>
</evidence>
<proteinExistence type="predicted"/>
<dbReference type="EMBL" id="CCXW01000001">
    <property type="protein sequence ID" value="CEG34245.1"/>
    <property type="molecule type" value="Genomic_DNA"/>
</dbReference>
<organism evidence="4 5">
    <name type="scientific">Peribacillus simplex</name>
    <dbReference type="NCBI Taxonomy" id="1478"/>
    <lineage>
        <taxon>Bacteria</taxon>
        <taxon>Bacillati</taxon>
        <taxon>Bacillota</taxon>
        <taxon>Bacilli</taxon>
        <taxon>Bacillales</taxon>
        <taxon>Bacillaceae</taxon>
        <taxon>Peribacillus</taxon>
    </lineage>
</organism>
<reference evidence="4 5" key="1">
    <citation type="journal article" date="2014" name="Genome Announc.">
        <title>Genome Sequence of Bacillus simplex Strain P558, Isolated from a Human Fecal Sample.</title>
        <authorList>
            <person name="Croce O."/>
            <person name="Hugon P."/>
            <person name="Lagier J.C."/>
            <person name="Bibi F."/>
            <person name="Robert C."/>
            <person name="Azhar E.I."/>
            <person name="Raoult D."/>
            <person name="Fournier P.E."/>
        </authorList>
    </citation>
    <scope>NUCLEOTIDE SEQUENCE [LARGE SCALE GENOMIC DNA]</scope>
    <source>
        <strain evidence="4 5">P558</strain>
    </source>
</reference>
<dbReference type="Proteomes" id="UP000182110">
    <property type="component" value="Unassembled WGS sequence"/>
</dbReference>
<keyword evidence="5" id="KW-1185">Reference proteome</keyword>
<keyword evidence="2" id="KW-0012">Acyltransferase</keyword>
<evidence type="ECO:0000256" key="1">
    <source>
        <dbReference type="ARBA" id="ARBA00022679"/>
    </source>
</evidence>
<dbReference type="InterPro" id="IPR050832">
    <property type="entry name" value="Bact_Acetyltransf"/>
</dbReference>
<comment type="caution">
    <text evidence="4">The sequence shown here is derived from an EMBL/GenBank/DDBJ whole genome shotgun (WGS) entry which is preliminary data.</text>
</comment>
<dbReference type="InterPro" id="IPR016181">
    <property type="entry name" value="Acyl_CoA_acyltransferase"/>
</dbReference>
<gene>
    <name evidence="4" type="ORF">BN1180_04441</name>
</gene>
<dbReference type="SUPFAM" id="SSF55729">
    <property type="entry name" value="Acyl-CoA N-acyltransferases (Nat)"/>
    <property type="match status" value="1"/>
</dbReference>
<dbReference type="PANTHER" id="PTHR43877">
    <property type="entry name" value="AMINOALKYLPHOSPHONATE N-ACETYLTRANSFERASE-RELATED-RELATED"/>
    <property type="match status" value="1"/>
</dbReference>
<dbReference type="PROSITE" id="PS51186">
    <property type="entry name" value="GNAT"/>
    <property type="match status" value="1"/>
</dbReference>
<evidence type="ECO:0000313" key="5">
    <source>
        <dbReference type="Proteomes" id="UP000182110"/>
    </source>
</evidence>
<sequence length="199" mass="22069">MARTPSSGSHYYFIKAPGMVNMTEKGVITVNADVKIEQKTSIEDHLNELSDLLVQVVDDGASIGFLPPMERSEAIDYWSNAINPDVILLVAKLQGKIVGSVQLHLCSKQNGGHRAEIAKLMTHTGYRRNGIGRSLMLEAEKKAKQERRTLLVLDTREGDPSNLLYTSLGYIQAGRIPEYAKSANGEFQPTIFYYKNNLG</sequence>
<dbReference type="Gene3D" id="3.40.630.30">
    <property type="match status" value="1"/>
</dbReference>
<evidence type="ECO:0000256" key="2">
    <source>
        <dbReference type="ARBA" id="ARBA00023315"/>
    </source>
</evidence>
<dbReference type="AlphaFoldDB" id="A0AAN2PKB5"/>
<dbReference type="PANTHER" id="PTHR43877:SF1">
    <property type="entry name" value="ACETYLTRANSFERASE"/>
    <property type="match status" value="1"/>
</dbReference>
<dbReference type="GO" id="GO:0016747">
    <property type="term" value="F:acyltransferase activity, transferring groups other than amino-acyl groups"/>
    <property type="evidence" value="ECO:0007669"/>
    <property type="project" value="InterPro"/>
</dbReference>
<dbReference type="InterPro" id="IPR000182">
    <property type="entry name" value="GNAT_dom"/>
</dbReference>
<name>A0AAN2PKB5_9BACI</name>